<evidence type="ECO:0000313" key="3">
    <source>
        <dbReference type="Proteomes" id="UP000295620"/>
    </source>
</evidence>
<organism evidence="2 3">
    <name type="scientific">Pedobacter metabolipauper</name>
    <dbReference type="NCBI Taxonomy" id="425513"/>
    <lineage>
        <taxon>Bacteria</taxon>
        <taxon>Pseudomonadati</taxon>
        <taxon>Bacteroidota</taxon>
        <taxon>Sphingobacteriia</taxon>
        <taxon>Sphingobacteriales</taxon>
        <taxon>Sphingobacteriaceae</taxon>
        <taxon>Pedobacter</taxon>
    </lineage>
</organism>
<keyword evidence="3" id="KW-1185">Reference proteome</keyword>
<dbReference type="InterPro" id="IPR023393">
    <property type="entry name" value="START-like_dom_sf"/>
</dbReference>
<protein>
    <recommendedName>
        <fullName evidence="4">Polyketide cyclase/dehydrase/lipid transport protein</fullName>
    </recommendedName>
</protein>
<feature type="transmembrane region" description="Helical" evidence="1">
    <location>
        <begin position="69"/>
        <end position="87"/>
    </location>
</feature>
<proteinExistence type="predicted"/>
<comment type="caution">
    <text evidence="2">The sequence shown here is derived from an EMBL/GenBank/DDBJ whole genome shotgun (WGS) entry which is preliminary data.</text>
</comment>
<evidence type="ECO:0000256" key="1">
    <source>
        <dbReference type="SAM" id="Phobius"/>
    </source>
</evidence>
<accession>A0A4R6STQ8</accession>
<dbReference type="Gene3D" id="3.30.530.20">
    <property type="match status" value="1"/>
</dbReference>
<feature type="transmembrane region" description="Helical" evidence="1">
    <location>
        <begin position="9"/>
        <end position="27"/>
    </location>
</feature>
<gene>
    <name evidence="2" type="ORF">ATK78_2911</name>
</gene>
<reference evidence="2 3" key="1">
    <citation type="submission" date="2019-03" db="EMBL/GenBank/DDBJ databases">
        <title>Genomic Encyclopedia of Archaeal and Bacterial Type Strains, Phase II (KMG-II): from individual species to whole genera.</title>
        <authorList>
            <person name="Goeker M."/>
        </authorList>
    </citation>
    <scope>NUCLEOTIDE SEQUENCE [LARGE SCALE GENOMIC DNA]</scope>
    <source>
        <strain evidence="2 3">DSM 19035</strain>
    </source>
</reference>
<dbReference type="RefSeq" id="WP_133576773.1">
    <property type="nucleotide sequence ID" value="NZ_SNYC01000005.1"/>
</dbReference>
<dbReference type="Proteomes" id="UP000295620">
    <property type="component" value="Unassembled WGS sequence"/>
</dbReference>
<dbReference type="AlphaFoldDB" id="A0A4R6STQ8"/>
<keyword evidence="1" id="KW-0812">Transmembrane</keyword>
<feature type="transmembrane region" description="Helical" evidence="1">
    <location>
        <begin position="93"/>
        <end position="112"/>
    </location>
</feature>
<name>A0A4R6STQ8_9SPHI</name>
<sequence>MNLKFYRSALLNGIVVSNFFAFAIIGLSKYFEAQVLGTLVASEFIIIPVLMGIISAWFWRKLDLKNKAVTGYSIINGFVAILLSYFFLGEGIICLLIVSPLIFSFILIGSFYGKRVFKKKSQTLNISIVSLLLLVFVADSLSEHNYVNLVADKMVINAPPEVVWKNVVAFEKIKQKDKYWLFKIGMPSPMETTVDGYYEGAGRKCIFSNGYIFDEKIVTYKPNENLTFDITGQPLDPEIMGHIDIIRGQFLLKDNGDGTTTLTGNSWYKLYVFPAWYYDLWAESITRNVHLRVMDHIQELSEAK</sequence>
<evidence type="ECO:0008006" key="4">
    <source>
        <dbReference type="Google" id="ProtNLM"/>
    </source>
</evidence>
<keyword evidence="1" id="KW-0472">Membrane</keyword>
<keyword evidence="1" id="KW-1133">Transmembrane helix</keyword>
<feature type="transmembrane region" description="Helical" evidence="1">
    <location>
        <begin position="33"/>
        <end position="57"/>
    </location>
</feature>
<dbReference type="EMBL" id="SNYC01000005">
    <property type="protein sequence ID" value="TDQ08398.1"/>
    <property type="molecule type" value="Genomic_DNA"/>
</dbReference>
<dbReference type="SUPFAM" id="SSF55961">
    <property type="entry name" value="Bet v1-like"/>
    <property type="match status" value="1"/>
</dbReference>
<dbReference type="OrthoDB" id="118637at2"/>
<evidence type="ECO:0000313" key="2">
    <source>
        <dbReference type="EMBL" id="TDQ08398.1"/>
    </source>
</evidence>